<comment type="caution">
    <text evidence="1">The sequence shown here is derived from an EMBL/GenBank/DDBJ whole genome shotgun (WGS) entry which is preliminary data.</text>
</comment>
<sequence length="91" mass="9634">MATLAHLVIEDAQRAAFVLHVGQEGESLRYRLGLHPEWSDCPLEALAAAAREALPRRSGSPLGAALRAALEQAGYRVTAAIPGAGTELLDF</sequence>
<proteinExistence type="predicted"/>
<dbReference type="EMBL" id="JALJXV010000003">
    <property type="protein sequence ID" value="MCP1674504.1"/>
    <property type="molecule type" value="Genomic_DNA"/>
</dbReference>
<organism evidence="1 2">
    <name type="scientific">Natronocella acetinitrilica</name>
    <dbReference type="NCBI Taxonomy" id="414046"/>
    <lineage>
        <taxon>Bacteria</taxon>
        <taxon>Pseudomonadati</taxon>
        <taxon>Pseudomonadota</taxon>
        <taxon>Gammaproteobacteria</taxon>
        <taxon>Chromatiales</taxon>
        <taxon>Ectothiorhodospiraceae</taxon>
        <taxon>Natronocella</taxon>
    </lineage>
</organism>
<dbReference type="AlphaFoldDB" id="A0AAE3G3P8"/>
<gene>
    <name evidence="1" type="ORF">J2T57_001606</name>
</gene>
<dbReference type="Proteomes" id="UP001205843">
    <property type="component" value="Unassembled WGS sequence"/>
</dbReference>
<reference evidence="1" key="1">
    <citation type="submission" date="2022-03" db="EMBL/GenBank/DDBJ databases">
        <title>Genomic Encyclopedia of Type Strains, Phase III (KMG-III): the genomes of soil and plant-associated and newly described type strains.</title>
        <authorList>
            <person name="Whitman W."/>
        </authorList>
    </citation>
    <scope>NUCLEOTIDE SEQUENCE</scope>
    <source>
        <strain evidence="1">ANL 6-2</strain>
    </source>
</reference>
<protein>
    <submittedName>
        <fullName evidence="1">Uncharacterized protein</fullName>
    </submittedName>
</protein>
<dbReference type="RefSeq" id="WP_253476546.1">
    <property type="nucleotide sequence ID" value="NZ_JALJXV010000003.1"/>
</dbReference>
<evidence type="ECO:0000313" key="1">
    <source>
        <dbReference type="EMBL" id="MCP1674504.1"/>
    </source>
</evidence>
<name>A0AAE3G3P8_9GAMM</name>
<accession>A0AAE3G3P8</accession>
<keyword evidence="2" id="KW-1185">Reference proteome</keyword>
<evidence type="ECO:0000313" key="2">
    <source>
        <dbReference type="Proteomes" id="UP001205843"/>
    </source>
</evidence>